<feature type="region of interest" description="Disordered" evidence="1">
    <location>
        <begin position="46"/>
        <end position="84"/>
    </location>
</feature>
<dbReference type="AlphaFoldDB" id="A0A2G8Y108"/>
<sequence>MCLRRGAFRRRGDRTVSEKTGPVFLARGVPREGLLIRPRILGCAAPGPPRPSAVKAGLQRASPGPASPRHRTRPSVESCAGSSDRTSVDEGFSALQASLLCPPANAGPLFGLQGAALTAVGAGPAERGASRQRPVRLGPDCYKIPLHEPVTLQVYVENRHAKALSHCVVLVVPFAQEGARLPEGLLWSGSLSRELLQPLPTARSQRLALRRAIQSRTQTGGRPLADSWVSDARPVGAPHELATSARSPSPEGEDAKPASSDRGGAADGAGGGRSEPQRAGEKSAEGGERCERGGRDERGRPDGRCGQEDPGRRCSGDLSLGQEEKRVDELLDTEGLNRLERRGAVLAHQVTLFACVPGMFSVAVAVLVRPNNVIWWHHQAVRLIA</sequence>
<comment type="caution">
    <text evidence="3">The sequence shown here is derived from an EMBL/GenBank/DDBJ whole genome shotgun (WGS) entry which is preliminary data.</text>
</comment>
<evidence type="ECO:0000256" key="2">
    <source>
        <dbReference type="SAM" id="Phobius"/>
    </source>
</evidence>
<protein>
    <submittedName>
        <fullName evidence="3">Putative transmembrane protein</fullName>
    </submittedName>
</protein>
<feature type="compositionally biased region" description="Basic and acidic residues" evidence="1">
    <location>
        <begin position="275"/>
        <end position="315"/>
    </location>
</feature>
<keyword evidence="2 3" id="KW-0812">Transmembrane</keyword>
<evidence type="ECO:0000313" key="3">
    <source>
        <dbReference type="EMBL" id="PIM00958.1"/>
    </source>
</evidence>
<evidence type="ECO:0000313" key="4">
    <source>
        <dbReference type="Proteomes" id="UP000236343"/>
    </source>
</evidence>
<feature type="region of interest" description="Disordered" evidence="1">
    <location>
        <begin position="239"/>
        <end position="318"/>
    </location>
</feature>
<proteinExistence type="predicted"/>
<keyword evidence="2" id="KW-1133">Transmembrane helix</keyword>
<feature type="transmembrane region" description="Helical" evidence="2">
    <location>
        <begin position="345"/>
        <end position="368"/>
    </location>
</feature>
<dbReference type="EMBL" id="AGQR02001718">
    <property type="protein sequence ID" value="PIM00958.1"/>
    <property type="molecule type" value="Genomic_DNA"/>
</dbReference>
<evidence type="ECO:0000256" key="1">
    <source>
        <dbReference type="SAM" id="MobiDB-lite"/>
    </source>
</evidence>
<gene>
    <name evidence="3" type="ORF">TGCOUG_393350</name>
</gene>
<dbReference type="Proteomes" id="UP000236343">
    <property type="component" value="Unassembled WGS sequence"/>
</dbReference>
<accession>A0A2G8Y108</accession>
<dbReference type="VEuPathDB" id="ToxoDB:TGCOUG_393350"/>
<reference evidence="3 4" key="1">
    <citation type="journal article" date="2016" name="Nat. Commun.">
        <title>Local admixture of amplified and diversified secreted pathogenesis determinants shapes mosaic Toxoplasma gondii genomes.</title>
        <authorList>
            <person name="Lorenzi H."/>
            <person name="Khan A."/>
            <person name="Behnke M.S."/>
            <person name="Namasivayam S."/>
            <person name="Swapna L.S."/>
            <person name="Hadjithomas M."/>
            <person name="Karamycheva S."/>
            <person name="Pinney D."/>
            <person name="Brunk B.P."/>
            <person name="Ajioka J.W."/>
            <person name="Ajzenberg D."/>
            <person name="Boothroyd J.C."/>
            <person name="Boyle J.P."/>
            <person name="Darde M.L."/>
            <person name="Diaz-Miranda M.A."/>
            <person name="Dubey J.P."/>
            <person name="Fritz H.M."/>
            <person name="Gennari S.M."/>
            <person name="Gregory B.D."/>
            <person name="Kim K."/>
            <person name="Saeij J.P."/>
            <person name="Su C."/>
            <person name="White M.W."/>
            <person name="Zhu X.Q."/>
            <person name="Howe D.K."/>
            <person name="Rosenthal B.M."/>
            <person name="Grigg M.E."/>
            <person name="Parkinson J."/>
            <person name="Liu L."/>
            <person name="Kissinger J.C."/>
            <person name="Roos D.S."/>
            <person name="Sibley L.D."/>
        </authorList>
    </citation>
    <scope>NUCLEOTIDE SEQUENCE [LARGE SCALE GENOMIC DNA]</scope>
    <source>
        <strain evidence="3 4">COUG</strain>
    </source>
</reference>
<keyword evidence="2" id="KW-0472">Membrane</keyword>
<name>A0A2G8Y108_TOXGO</name>
<organism evidence="3 4">
    <name type="scientific">Toxoplasma gondii COUG</name>
    <dbReference type="NCBI Taxonomy" id="1074873"/>
    <lineage>
        <taxon>Eukaryota</taxon>
        <taxon>Sar</taxon>
        <taxon>Alveolata</taxon>
        <taxon>Apicomplexa</taxon>
        <taxon>Conoidasida</taxon>
        <taxon>Coccidia</taxon>
        <taxon>Eucoccidiorida</taxon>
        <taxon>Eimeriorina</taxon>
        <taxon>Sarcocystidae</taxon>
        <taxon>Toxoplasma</taxon>
    </lineage>
</organism>